<dbReference type="VEuPathDB" id="VectorBase:FBgn0038709"/>
<protein>
    <submittedName>
        <fullName evidence="3">AT22101p</fullName>
    </submittedName>
</protein>
<feature type="region of interest" description="Disordered" evidence="1">
    <location>
        <begin position="1"/>
        <end position="29"/>
    </location>
</feature>
<gene>
    <name evidence="2" type="primary">Dmel\CG15025</name>
    <name evidence="2 4" type="ORF">CG15025</name>
    <name evidence="2" type="ORF">Dmel_CG15025</name>
</gene>
<evidence type="ECO:0000313" key="3">
    <source>
        <dbReference type="EMBL" id="AAL68125.1"/>
    </source>
</evidence>
<reference evidence="2" key="12">
    <citation type="journal article" date="2015" name="G3 (Bethesda)">
        <title>Gene Model Annotations for Drosophila melanogaster: The Rule-Benders.</title>
        <authorList>
            <consortium name="FlyBase Consortium"/>
            <person name="Crosby M.A."/>
            <person name="Gramates L.S."/>
            <person name="Dos Santos G."/>
            <person name="Matthews B.B."/>
            <person name="St Pierre S.E."/>
            <person name="Zhou P."/>
            <person name="Schroeder A.J."/>
            <person name="Falls K."/>
            <person name="Emmert D.B."/>
            <person name="Russo S.M."/>
            <person name="Gelbart W.M."/>
            <person name="null"/>
        </authorList>
    </citation>
    <scope>NUCLEOTIDE SEQUENCE</scope>
</reference>
<dbReference type="DNASU" id="42328"/>
<dbReference type="EMBL" id="AY075258">
    <property type="protein sequence ID" value="AAL68125.1"/>
    <property type="molecule type" value="mRNA"/>
</dbReference>
<reference evidence="2" key="11">
    <citation type="journal article" date="2015" name="G3 (Bethesda)">
        <title>Gene Model Annotations for Drosophila melanogaster: Impact of High-Throughput Data.</title>
        <authorList>
            <consortium name="FlyBase Consortium"/>
            <person name="Matthews B.B."/>
            <person name="Dos Santos G."/>
            <person name="Crosby M.A."/>
            <person name="Emmert D.B."/>
            <person name="St Pierre S.E."/>
            <person name="Gramates L.S."/>
            <person name="Zhou P."/>
            <person name="Schroeder A.J."/>
            <person name="Falls K."/>
            <person name="Strelets V."/>
            <person name="Russo S.M."/>
            <person name="Gelbart W.M."/>
            <person name="null"/>
        </authorList>
    </citation>
    <scope>NUCLEOTIDE SEQUENCE</scope>
</reference>
<dbReference type="OrthoDB" id="7873069at2759"/>
<dbReference type="eggNOG" id="ENOG502TBCW">
    <property type="taxonomic scope" value="Eukaryota"/>
</dbReference>
<reference evidence="2 5" key="1">
    <citation type="journal article" date="2000" name="Science">
        <title>The genome sequence of Drosophila melanogaster.</title>
        <authorList>
            <person name="Adams M.D."/>
            <person name="Celniker S.E."/>
            <person name="Holt R.A."/>
            <person name="Evans C.A."/>
            <person name="Gocayne J.D."/>
            <person name="Amanatides P.G."/>
            <person name="Scherer S.E."/>
            <person name="Li P.W."/>
            <person name="Hoskins R.A."/>
            <person name="Galle R.F."/>
            <person name="George R.A."/>
            <person name="Lewis S.E."/>
            <person name="Richards S."/>
            <person name="Ashburner M."/>
            <person name="Henderson S.N."/>
            <person name="Sutton G.G."/>
            <person name="Wortman J.R."/>
            <person name="Yandell M.D."/>
            <person name="Zhang Q."/>
            <person name="Chen L.X."/>
            <person name="Brandon R.C."/>
            <person name="Rogers Y.H."/>
            <person name="Blazej R.G."/>
            <person name="Champe M."/>
            <person name="Pfeiffer B.D."/>
            <person name="Wan K.H."/>
            <person name="Doyle C."/>
            <person name="Baxter E.G."/>
            <person name="Helt G."/>
            <person name="Nelson C.R."/>
            <person name="Gabor G.L."/>
            <person name="Abril J.F."/>
            <person name="Agbayani A."/>
            <person name="An H.J."/>
            <person name="Andrews-Pfannkoch C."/>
            <person name="Baldwin D."/>
            <person name="Ballew R.M."/>
            <person name="Basu A."/>
            <person name="Baxendale J."/>
            <person name="Bayraktaroglu L."/>
            <person name="Beasley E.M."/>
            <person name="Beeson K.Y."/>
            <person name="Benos P.V."/>
            <person name="Berman B.P."/>
            <person name="Bhandari D."/>
            <person name="Bolshakov S."/>
            <person name="Borkova D."/>
            <person name="Botchan M.R."/>
            <person name="Bouck J."/>
            <person name="Brokstein P."/>
            <person name="Brottier P."/>
            <person name="Burtis K.C."/>
            <person name="Busam D.A."/>
            <person name="Butler H."/>
            <person name="Cadieu E."/>
            <person name="Center A."/>
            <person name="Chandra I."/>
            <person name="Cherry J.M."/>
            <person name="Cawley S."/>
            <person name="Dahlke C."/>
            <person name="Davenport L.B."/>
            <person name="Davies P."/>
            <person name="de Pablos B."/>
            <person name="Delcher A."/>
            <person name="Deng Z."/>
            <person name="Mays A.D."/>
            <person name="Dew I."/>
            <person name="Dietz S.M."/>
            <person name="Dodson K."/>
            <person name="Doup L.E."/>
            <person name="Downes M."/>
            <person name="Dugan-Rocha S."/>
            <person name="Dunkov B.C."/>
            <person name="Dunn P."/>
            <person name="Durbin K.J."/>
            <person name="Evangelista C.C."/>
            <person name="Ferraz C."/>
            <person name="Ferriera S."/>
            <person name="Fleischmann W."/>
            <person name="Fosler C."/>
            <person name="Gabrielian A.E."/>
            <person name="Garg N.S."/>
            <person name="Gelbart W.M."/>
            <person name="Glasser K."/>
            <person name="Glodek A."/>
            <person name="Gong F."/>
            <person name="Gorrell J.H."/>
            <person name="Gu Z."/>
            <person name="Guan P."/>
            <person name="Harris M."/>
            <person name="Harris N.L."/>
            <person name="Harvey D."/>
            <person name="Heiman T.J."/>
            <person name="Hernandez J.R."/>
            <person name="Houck J."/>
            <person name="Hostin D."/>
            <person name="Houston K.A."/>
            <person name="Howland T.J."/>
            <person name="Wei M.H."/>
            <person name="Ibegwam C."/>
            <person name="Jalali M."/>
            <person name="Kalush F."/>
            <person name="Karpen G.H."/>
            <person name="Ke Z."/>
            <person name="Kennison J.A."/>
            <person name="Ketchum K.A."/>
            <person name="Kimmel B.E."/>
            <person name="Kodira C.D."/>
            <person name="Kraft C."/>
            <person name="Kravitz S."/>
            <person name="Kulp D."/>
            <person name="Lai Z."/>
            <person name="Lasko P."/>
            <person name="Lei Y."/>
            <person name="Levitsky A.A."/>
            <person name="Li J."/>
            <person name="Li Z."/>
            <person name="Liang Y."/>
            <person name="Lin X."/>
            <person name="Liu X."/>
            <person name="Mattei B."/>
            <person name="McIntosh T.C."/>
            <person name="McLeod M.P."/>
            <person name="McPherson D."/>
            <person name="Merkulov G."/>
            <person name="Milshina N.V."/>
            <person name="Mobarry C."/>
            <person name="Morris J."/>
            <person name="Moshrefi A."/>
            <person name="Mount S.M."/>
            <person name="Moy M."/>
            <person name="Murphy B."/>
            <person name="Murphy L."/>
            <person name="Muzny D.M."/>
            <person name="Nelson D.L."/>
            <person name="Nelson D.R."/>
            <person name="Nelson K.A."/>
            <person name="Nixon K."/>
            <person name="Nusskern D.R."/>
            <person name="Pacleb J.M."/>
            <person name="Palazzolo M."/>
            <person name="Pittman G.S."/>
            <person name="Pan S."/>
            <person name="Pollard J."/>
            <person name="Puri V."/>
            <person name="Reese M.G."/>
            <person name="Reinert K."/>
            <person name="Remington K."/>
            <person name="Saunders R.D."/>
            <person name="Scheeler F."/>
            <person name="Shen H."/>
            <person name="Shue B.C."/>
            <person name="Siden-Kiamos I."/>
            <person name="Simpson M."/>
            <person name="Skupski M.P."/>
            <person name="Smith T."/>
            <person name="Spier E."/>
            <person name="Spradling A.C."/>
            <person name="Stapleton M."/>
            <person name="Strong R."/>
            <person name="Sun E."/>
            <person name="Svirskas R."/>
            <person name="Tector C."/>
            <person name="Turner R."/>
            <person name="Venter E."/>
            <person name="Wang A.H."/>
            <person name="Wang X."/>
            <person name="Wang Z.Y."/>
            <person name="Wassarman D.A."/>
            <person name="Weinstock G.M."/>
            <person name="Weissenbach J."/>
            <person name="Williams S.M."/>
            <person name="WoodageT"/>
            <person name="Worley K.C."/>
            <person name="Wu D."/>
            <person name="Yang S."/>
            <person name="Yao Q.A."/>
            <person name="Ye J."/>
            <person name="Yeh R.F."/>
            <person name="Zaveri J.S."/>
            <person name="Zhan M."/>
            <person name="Zhang G."/>
            <person name="Zhao Q."/>
            <person name="Zheng L."/>
            <person name="Zheng X.H."/>
            <person name="Zhong F.N."/>
            <person name="Zhong W."/>
            <person name="Zhou X."/>
            <person name="Zhu S."/>
            <person name="Zhu X."/>
            <person name="Smith H.O."/>
            <person name="Gibbs R.A."/>
            <person name="Myers E.W."/>
            <person name="Rubin G.M."/>
            <person name="Venter J.C."/>
        </authorList>
    </citation>
    <scope>NUCLEOTIDE SEQUENCE [LARGE SCALE GENOMIC DNA]</scope>
    <source>
        <strain evidence="5">Berkeley</strain>
    </source>
</reference>
<dbReference type="OMA" id="REYGLMQ"/>
<reference evidence="3" key="6">
    <citation type="submission" date="2002-01" db="EMBL/GenBank/DDBJ databases">
        <authorList>
            <person name="Stapleton M."/>
            <person name="Brokstein P."/>
            <person name="Hong L."/>
            <person name="Agbayani A."/>
            <person name="Carlson J."/>
            <person name="Champe M."/>
            <person name="Chavez C."/>
            <person name="Dorsett V."/>
            <person name="Dresnek D."/>
            <person name="Farfan D."/>
            <person name="Frise E."/>
            <person name="George R."/>
            <person name="Gonzalez M."/>
            <person name="Guarin H."/>
            <person name="Kronmiller B."/>
            <person name="Li P."/>
            <person name="Liao G."/>
            <person name="Miranda A."/>
            <person name="Mungall C.J."/>
            <person name="Nunoo J."/>
            <person name="Pacleb J."/>
            <person name="Paragas V."/>
            <person name="Park S."/>
            <person name="Patel S."/>
            <person name="Phouanenavong S."/>
            <person name="Wan K."/>
            <person name="Yu C."/>
            <person name="Lewis S.E."/>
            <person name="Rubin G.M."/>
            <person name="Celniker S."/>
        </authorList>
    </citation>
    <scope>NUCLEOTIDE SEQUENCE</scope>
</reference>
<reference evidence="2 5" key="10">
    <citation type="journal article" date="2007" name="Science">
        <title>Sequence finishing and mapping of Drosophila melanogaster heterochromatin.</title>
        <authorList>
            <person name="Hoskins R.A."/>
            <person name="Carlson J.W."/>
            <person name="Kennedy C."/>
            <person name="Acevedo D."/>
            <person name="Evans-Holm M."/>
            <person name="Frise E."/>
            <person name="Wan K.H."/>
            <person name="Park S."/>
            <person name="Mendez-Lago M."/>
            <person name="Rossi F."/>
            <person name="Villasante A."/>
            <person name="Dimitri P."/>
            <person name="Karpen G.H."/>
            <person name="Celniker S.E."/>
        </authorList>
    </citation>
    <scope>NUCLEOTIDE SEQUENCE [LARGE SCALE GENOMIC DNA]</scope>
    <source>
        <strain evidence="5">Berkeley</strain>
    </source>
</reference>
<reference evidence="2" key="8">
    <citation type="submission" date="2006-08" db="EMBL/GenBank/DDBJ databases">
        <authorList>
            <person name="Celniker S."/>
            <person name="Carlson J."/>
            <person name="Wan K."/>
            <person name="Frise E."/>
            <person name="Hoskins R."/>
            <person name="Park S."/>
            <person name="Svirskas R."/>
            <person name="Rubin G."/>
        </authorList>
    </citation>
    <scope>NUCLEOTIDE SEQUENCE</scope>
</reference>
<dbReference type="GeneID" id="42328"/>
<dbReference type="STRING" id="7227.FBpp0083182"/>
<dbReference type="BioGRID-ORCS" id="42328">
    <property type="hits" value="0 hits in 1 CRISPR screen"/>
</dbReference>
<reference evidence="5" key="4">
    <citation type="journal article" date="2002" name="Genome Biol.">
        <title>The transposable elements of the Drosophila melanogaster euchromatin: a genomics perspective.</title>
        <authorList>
            <person name="Kaminker J.S."/>
            <person name="Bergman C.M."/>
            <person name="Kronmiller B."/>
            <person name="Carlson J."/>
            <person name="Svirskas R."/>
            <person name="Patel S."/>
            <person name="Frise E."/>
            <person name="Wheeler D.A."/>
            <person name="Lewis S.E."/>
            <person name="Rubin G.M."/>
            <person name="Ashburner M."/>
            <person name="Celniker S.E."/>
        </authorList>
    </citation>
    <scope>NUCLEOTIDE SEQUENCE [LARGE SCALE GENOMIC DNA]</scope>
    <source>
        <strain evidence="5">Berkeley</strain>
    </source>
</reference>
<accession>Q9VDW5</accession>
<dbReference type="Proteomes" id="UP000000803">
    <property type="component" value="Chromosome 3R"/>
</dbReference>
<evidence type="ECO:0000256" key="1">
    <source>
        <dbReference type="SAM" id="MobiDB-lite"/>
    </source>
</evidence>
<proteinExistence type="evidence at transcript level"/>
<dbReference type="RefSeq" id="NP_650810.1">
    <property type="nucleotide sequence ID" value="NM_142553.2"/>
</dbReference>
<reference evidence="2" key="13">
    <citation type="journal article" date="2015" name="Genome Res.">
        <title>The Release 6 reference sequence of the Drosophila melanogaster genome.</title>
        <authorList>
            <person name="Hoskins R.A."/>
            <person name="Carlson J.W."/>
            <person name="Wan K.H."/>
            <person name="Park S."/>
            <person name="Mendez I."/>
            <person name="Galle S.E."/>
            <person name="Booth B.W."/>
            <person name="Pfeiffer B.D."/>
            <person name="George R.A."/>
            <person name="Svirskas R."/>
            <person name="Krzywinski M."/>
            <person name="Schein J."/>
            <person name="Accardo M.C."/>
            <person name="Damia E."/>
            <person name="Messina G."/>
            <person name="Mendez-Lago M."/>
            <person name="de Pablos B."/>
            <person name="Demakova O.V."/>
            <person name="Andreyeva E.N."/>
            <person name="Boldyreva L.V."/>
            <person name="Marra M."/>
            <person name="Carvalho A.B."/>
            <person name="Dimitri P."/>
            <person name="Villasante A."/>
            <person name="Zhimulev I.F."/>
            <person name="Rubin G.M."/>
            <person name="Karpen G.H."/>
            <person name="Celniker S.E."/>
        </authorList>
    </citation>
    <scope>NUCLEOTIDE SEQUENCE</scope>
</reference>
<feature type="region of interest" description="Disordered" evidence="1">
    <location>
        <begin position="90"/>
        <end position="141"/>
    </location>
</feature>
<dbReference type="UCSC" id="CG15025-RA">
    <property type="organism name" value="d. melanogaster"/>
</dbReference>
<reference evidence="5" key="2">
    <citation type="journal article" date="2002" name="Genome Biol.">
        <title>Finishing a whole-genome shotgun: release 3 of the Drosophila melanogaster euchromatic genome sequence.</title>
        <authorList>
            <person name="Celniker S.E."/>
            <person name="Wheeler D.A."/>
            <person name="Kronmiller B."/>
            <person name="Carlson J.W."/>
            <person name="Halpern A."/>
            <person name="Patel S."/>
            <person name="Adams M."/>
            <person name="Champe M."/>
            <person name="Dugan S.P."/>
            <person name="Frise E."/>
            <person name="Hodgson A."/>
            <person name="George R.A."/>
            <person name="Hoskins R.A."/>
            <person name="Laverty T."/>
            <person name="Muzny D.M."/>
            <person name="Nelson C.R."/>
            <person name="Pacleb J.M."/>
            <person name="Park S."/>
            <person name="Pfeiffer B.D."/>
            <person name="Richards S."/>
            <person name="Sodergren E.J."/>
            <person name="Svirskas R."/>
            <person name="Tabor P.E."/>
            <person name="Wan K."/>
            <person name="Stapleton M."/>
            <person name="Sutton G.G."/>
            <person name="Venter C."/>
            <person name="Weinstock G."/>
            <person name="Scherer S.E."/>
            <person name="Myers E.W."/>
            <person name="Gibbs R.A."/>
            <person name="Rubin G.M."/>
        </authorList>
    </citation>
    <scope>NUCLEOTIDE SEQUENCE [LARGE SCALE GENOMIC DNA]</scope>
    <source>
        <strain evidence="5">Berkeley</strain>
    </source>
</reference>
<dbReference type="HOGENOM" id="CLU_797592_0_0_1"/>
<evidence type="ECO:0000313" key="2">
    <source>
        <dbReference type="EMBL" id="AAF55674.1"/>
    </source>
</evidence>
<dbReference type="FlyBase" id="FBgn0038709">
    <property type="gene designation" value="CG15025"/>
</dbReference>
<dbReference type="Bgee" id="FBgn0038709">
    <property type="expression patterns" value="Expressed in mid-late elongation-stage spermatid (Drosophila) in testis and 21 other cell types or tissues"/>
</dbReference>
<dbReference type="AlphaFoldDB" id="Q9VDW5"/>
<organism evidence="2 5">
    <name type="scientific">Drosophila melanogaster</name>
    <name type="common">Fruit fly</name>
    <dbReference type="NCBI Taxonomy" id="7227"/>
    <lineage>
        <taxon>Eukaryota</taxon>
        <taxon>Metazoa</taxon>
        <taxon>Ecdysozoa</taxon>
        <taxon>Arthropoda</taxon>
        <taxon>Hexapoda</taxon>
        <taxon>Insecta</taxon>
        <taxon>Pterygota</taxon>
        <taxon>Neoptera</taxon>
        <taxon>Endopterygota</taxon>
        <taxon>Diptera</taxon>
        <taxon>Brachycera</taxon>
        <taxon>Muscomorpha</taxon>
        <taxon>Ephydroidea</taxon>
        <taxon>Drosophilidae</taxon>
        <taxon>Drosophila</taxon>
        <taxon>Sophophora</taxon>
    </lineage>
</organism>
<keyword evidence="5" id="KW-1185">Reference proteome</keyword>
<reference evidence="2 5" key="5">
    <citation type="journal article" date="2002" name="Genome Biol.">
        <title>Heterochromatic sequences in a Drosophila whole-genome shotgun assembly.</title>
        <authorList>
            <person name="Hoskins R.A."/>
            <person name="Smith C.D."/>
            <person name="Carlson J.W."/>
            <person name="Carvalho A.B."/>
            <person name="Halpern A."/>
            <person name="Kaminker J.S."/>
            <person name="Kennedy C."/>
            <person name="Mungall C.J."/>
            <person name="Sullivan B.A."/>
            <person name="Sutton G.G."/>
            <person name="Yasuhara J.C."/>
            <person name="Wakimoto B.T."/>
            <person name="Myers E.W."/>
            <person name="Celniker S.E."/>
            <person name="Rubin G.M."/>
            <person name="Karpen G.H."/>
        </authorList>
    </citation>
    <scope>NUCLEOTIDE SEQUENCE [LARGE SCALE GENOMIC DNA]</scope>
    <source>
        <strain evidence="5">Berkeley</strain>
    </source>
</reference>
<evidence type="ECO:0000313" key="4">
    <source>
        <dbReference type="FlyBase" id="FBgn0038709"/>
    </source>
</evidence>
<dbReference type="IntAct" id="Q9VDW5">
    <property type="interactions" value="1"/>
</dbReference>
<feature type="compositionally biased region" description="Basic and acidic residues" evidence="1">
    <location>
        <begin position="1"/>
        <end position="13"/>
    </location>
</feature>
<sequence length="343" mass="38555">MRNSKKDSFREEIGSGTRRPHNSLNDPLNLVDRELSVLLRIPKLKFKSVEPLPIASRDYGLMKSSNKSSTPYPRAQQGVDASLLKARLIMRTGSDNRNNSRSERPERPERPDDGSPSISDGSSHRSKTLPKSKPSVSVFRRQSLTRSIKDIVAVGTPHPKKGVALNPRVLGRRLTDINEMLWKTTDMSEHSMPNLVKPKRLKGKRKVLLATPAESRESEFLHRPGAPPDGDLVGDGVSPRLTQIDSTLCSISEEFQEPQLSFAERRKISQEGEYTIAKYGRKMSDVMMAAPNANQEVDDKSVRYAKKASLEMERYMRSQGLVKISNDQVTMTRNMARISTQMN</sequence>
<feature type="region of interest" description="Disordered" evidence="1">
    <location>
        <begin position="215"/>
        <end position="235"/>
    </location>
</feature>
<name>Q9VDW5_DROME</name>
<dbReference type="AGR" id="FB:FBgn0038709"/>
<feature type="compositionally biased region" description="Basic and acidic residues" evidence="1">
    <location>
        <begin position="98"/>
        <end position="113"/>
    </location>
</feature>
<reference evidence="5" key="3">
    <citation type="journal article" date="2002" name="Genome Biol.">
        <title>Annotation of the Drosophila melanogaster euchromatic genome: a systematic review.</title>
        <authorList>
            <person name="Misra S."/>
            <person name="Crosby M.A."/>
            <person name="Mungall C.J."/>
            <person name="Matthews B.B."/>
            <person name="Campbell K.S."/>
            <person name="Hradecky P."/>
            <person name="Huang Y."/>
            <person name="Kaminker J.S."/>
            <person name="Millburn G.H."/>
            <person name="Prochnik S.E."/>
            <person name="Smith C.D."/>
            <person name="Tupy J.L."/>
            <person name="Whitfied E.J."/>
            <person name="Bayraktaroglu L."/>
            <person name="Berman B.P."/>
            <person name="Bettencourt B.R."/>
            <person name="Celniker S.E."/>
            <person name="de Grey A.D."/>
            <person name="Drysdale R.A."/>
            <person name="Harris N.L."/>
            <person name="Richter J."/>
            <person name="Russo S."/>
            <person name="Schroeder A.J."/>
            <person name="Shu S.Q."/>
            <person name="Stapleton M."/>
            <person name="Yamada C."/>
            <person name="Ashburner M."/>
            <person name="Gelbart W.M."/>
            <person name="Rubin G.M."/>
            <person name="Lewis S.E."/>
        </authorList>
    </citation>
    <scope>GENOME REANNOTATION</scope>
    <source>
        <strain evidence="5">Berkeley</strain>
    </source>
</reference>
<reference evidence="2" key="15">
    <citation type="submission" date="2024-06" db="EMBL/GenBank/DDBJ databases">
        <title>Drosophila melanogaster release 4 sequence.</title>
        <authorList>
            <consortium name="Berkeley Drosophila Genome Project"/>
            <person name="Celniker S."/>
            <person name="Carlson J."/>
            <person name="Wan K."/>
            <person name="Pfeiffer B."/>
            <person name="Frise E."/>
            <person name="George R."/>
            <person name="Hoskins R."/>
            <person name="Stapleton M."/>
            <person name="Pacleb J."/>
            <person name="Park S."/>
            <person name="Svirskas R."/>
            <person name="Smith E."/>
            <person name="Yu C."/>
            <person name="Rubin G."/>
        </authorList>
    </citation>
    <scope>NUCLEOTIDE SEQUENCE</scope>
</reference>
<dbReference type="KEGG" id="dme:Dmel_CG15025"/>
<evidence type="ECO:0000313" key="5">
    <source>
        <dbReference type="Proteomes" id="UP000000803"/>
    </source>
</evidence>
<dbReference type="PaxDb" id="7227-FBpp0083182"/>
<reference evidence="2 5" key="7">
    <citation type="journal article" date="2005" name="PLoS Comput. Biol.">
        <title>Combined evidence annotation of transposable elements in genome sequences.</title>
        <authorList>
            <person name="Quesneville H."/>
            <person name="Bergman C.M."/>
            <person name="Andrieu O."/>
            <person name="Autard D."/>
            <person name="Nouaud D."/>
            <person name="Ashburner M."/>
            <person name="Anxolabehere D."/>
        </authorList>
    </citation>
    <scope>NUCLEOTIDE SEQUENCE [LARGE SCALE GENOMIC DNA]</scope>
    <source>
        <strain evidence="5">Berkeley</strain>
    </source>
</reference>
<reference evidence="2" key="14">
    <citation type="submission" date="2023-12" db="EMBL/GenBank/DDBJ databases">
        <authorList>
            <consortium name="FlyBase"/>
        </authorList>
    </citation>
    <scope>NUCLEOTIDE SEQUENCE</scope>
</reference>
<reference evidence="2 5" key="9">
    <citation type="journal article" date="2007" name="Science">
        <title>The Release 5.1 annotation of Drosophila melanogaster heterochromatin.</title>
        <authorList>
            <person name="Smith C.D."/>
            <person name="Shu S."/>
            <person name="Mungall C.J."/>
            <person name="Karpen G.H."/>
        </authorList>
    </citation>
    <scope>NUCLEOTIDE SEQUENCE [LARGE SCALE GENOMIC DNA]</scope>
    <source>
        <strain evidence="5">Berkeley</strain>
    </source>
</reference>
<dbReference type="EMBL" id="AE014297">
    <property type="protein sequence ID" value="AAF55674.1"/>
    <property type="molecule type" value="Genomic_DNA"/>
</dbReference>